<keyword evidence="1" id="KW-0808">Transferase</keyword>
<evidence type="ECO:0000313" key="2">
    <source>
        <dbReference type="Proteomes" id="UP001596137"/>
    </source>
</evidence>
<dbReference type="EC" id="2.4.-.-" evidence="1"/>
<dbReference type="Proteomes" id="UP001596137">
    <property type="component" value="Unassembled WGS sequence"/>
</dbReference>
<comment type="caution">
    <text evidence="1">The sequence shown here is derived from an EMBL/GenBank/DDBJ whole genome shotgun (WGS) entry which is preliminary data.</text>
</comment>
<dbReference type="Pfam" id="PF13692">
    <property type="entry name" value="Glyco_trans_1_4"/>
    <property type="match status" value="1"/>
</dbReference>
<dbReference type="Gene3D" id="3.40.50.2000">
    <property type="entry name" value="Glycogen Phosphorylase B"/>
    <property type="match status" value="1"/>
</dbReference>
<keyword evidence="2" id="KW-1185">Reference proteome</keyword>
<name>A0ABW1NMR0_9ACTN</name>
<sequence length="126" mass="13304">MIRVRNGVDLPARVNGRSTVNGGPLQAGAVGRLTGQKGFDLLTAAVAELVRRGHRLEVQVAGEGRDRARLESAAEGLPIRFLGVILDVPALLSGLDLFCLPSRREALPRPGDDRHAARGVARAALA</sequence>
<evidence type="ECO:0000313" key="1">
    <source>
        <dbReference type="EMBL" id="MFC6084047.1"/>
    </source>
</evidence>
<dbReference type="GO" id="GO:0016757">
    <property type="term" value="F:glycosyltransferase activity"/>
    <property type="evidence" value="ECO:0007669"/>
    <property type="project" value="UniProtKB-KW"/>
</dbReference>
<protein>
    <submittedName>
        <fullName evidence="1">Glycosyltransferase</fullName>
        <ecNumber evidence="1">2.4.-.-</ecNumber>
    </submittedName>
</protein>
<reference evidence="2" key="1">
    <citation type="journal article" date="2019" name="Int. J. Syst. Evol. Microbiol.">
        <title>The Global Catalogue of Microorganisms (GCM) 10K type strain sequencing project: providing services to taxonomists for standard genome sequencing and annotation.</title>
        <authorList>
            <consortium name="The Broad Institute Genomics Platform"/>
            <consortium name="The Broad Institute Genome Sequencing Center for Infectious Disease"/>
            <person name="Wu L."/>
            <person name="Ma J."/>
        </authorList>
    </citation>
    <scope>NUCLEOTIDE SEQUENCE [LARGE SCALE GENOMIC DNA]</scope>
    <source>
        <strain evidence="2">JCM 30346</strain>
    </source>
</reference>
<proteinExistence type="predicted"/>
<dbReference type="SUPFAM" id="SSF53756">
    <property type="entry name" value="UDP-Glycosyltransferase/glycogen phosphorylase"/>
    <property type="match status" value="1"/>
</dbReference>
<organism evidence="1 2">
    <name type="scientific">Sphaerisporangium aureirubrum</name>
    <dbReference type="NCBI Taxonomy" id="1544736"/>
    <lineage>
        <taxon>Bacteria</taxon>
        <taxon>Bacillati</taxon>
        <taxon>Actinomycetota</taxon>
        <taxon>Actinomycetes</taxon>
        <taxon>Streptosporangiales</taxon>
        <taxon>Streptosporangiaceae</taxon>
        <taxon>Sphaerisporangium</taxon>
    </lineage>
</organism>
<accession>A0ABW1NMR0</accession>
<dbReference type="EMBL" id="JBHSRF010000036">
    <property type="protein sequence ID" value="MFC6084047.1"/>
    <property type="molecule type" value="Genomic_DNA"/>
</dbReference>
<dbReference type="RefSeq" id="WP_380756681.1">
    <property type="nucleotide sequence ID" value="NZ_JBHSRF010000036.1"/>
</dbReference>
<keyword evidence="1" id="KW-0328">Glycosyltransferase</keyword>
<gene>
    <name evidence="1" type="ORF">ACFP1K_22990</name>
</gene>